<proteinExistence type="predicted"/>
<evidence type="ECO:0000256" key="1">
    <source>
        <dbReference type="SAM" id="Phobius"/>
    </source>
</evidence>
<dbReference type="Pfam" id="PF12706">
    <property type="entry name" value="Lactamase_B_2"/>
    <property type="match status" value="1"/>
</dbReference>
<feature type="transmembrane region" description="Helical" evidence="1">
    <location>
        <begin position="6"/>
        <end position="26"/>
    </location>
</feature>
<organism evidence="3 4">
    <name type="scientific">Algoriphagus limi</name>
    <dbReference type="NCBI Taxonomy" id="2975273"/>
    <lineage>
        <taxon>Bacteria</taxon>
        <taxon>Pseudomonadati</taxon>
        <taxon>Bacteroidota</taxon>
        <taxon>Cytophagia</taxon>
        <taxon>Cytophagales</taxon>
        <taxon>Cyclobacteriaceae</taxon>
        <taxon>Algoriphagus</taxon>
    </lineage>
</organism>
<reference evidence="3 4" key="1">
    <citation type="submission" date="2022-08" db="EMBL/GenBank/DDBJ databases">
        <title>Algoriphagus sp. CAU 1643 isolated from mud.</title>
        <authorList>
            <person name="Kim W."/>
        </authorList>
    </citation>
    <scope>NUCLEOTIDE SEQUENCE [LARGE SCALE GENOMIC DNA]</scope>
    <source>
        <strain evidence="3 4">CAU 1643</strain>
    </source>
</reference>
<comment type="caution">
    <text evidence="3">The sequence shown here is derived from an EMBL/GenBank/DDBJ whole genome shotgun (WGS) entry which is preliminary data.</text>
</comment>
<evidence type="ECO:0000313" key="4">
    <source>
        <dbReference type="Proteomes" id="UP001206788"/>
    </source>
</evidence>
<dbReference type="InterPro" id="IPR024884">
    <property type="entry name" value="NAPE-PLD"/>
</dbReference>
<protein>
    <submittedName>
        <fullName evidence="3">MBL fold metallo-hydrolase</fullName>
    </submittedName>
</protein>
<feature type="domain" description="Metallo-beta-lactamase" evidence="2">
    <location>
        <begin position="122"/>
        <end position="318"/>
    </location>
</feature>
<dbReference type="PANTHER" id="PTHR15032:SF4">
    <property type="entry name" value="N-ACYL-PHOSPHATIDYLETHANOLAMINE-HYDROLYZING PHOSPHOLIPASE D"/>
    <property type="match status" value="1"/>
</dbReference>
<keyword evidence="1" id="KW-1133">Transmembrane helix</keyword>
<sequence>MIRYLLLIPLGIIVFLIISVGLFVNLSPQFGSNPSEEQRIEFEKLPHYSEGKFQNLIPTEMSMDFGKSLRLLPEFFKNDPSRQPDFELPIEKVNSIQLAEPSTNNLIWFGHSAFLIQLDGKNILLDPMFGDVPAPHPWLGNKRFFDELPIEIEQLPNIDMVLFSHDHYDHLDYESVMRLKSKTKMFLVPLGVGAHLESWGIPKENIQELDWWDERSLNGIQLAFAPSRHFSGRGLSNRFSTLWGSWVIKGQNDSIYFSGDGGYGPHFKEIGEKYGPFDLALLECGQYNENWKEIHMVPEETAQAGLDVNAKQIMPIHWGAFSLAMHGWTEPVDRLLIKANELEVSVQTPLIGETFYLRGEEVYNRKWWIRP</sequence>
<accession>A0ABT2G2I6</accession>
<keyword evidence="4" id="KW-1185">Reference proteome</keyword>
<dbReference type="PANTHER" id="PTHR15032">
    <property type="entry name" value="N-ACYL-PHOSPHATIDYLETHANOLAMINE-HYDROLYZING PHOSPHOLIPASE D"/>
    <property type="match status" value="1"/>
</dbReference>
<dbReference type="PIRSF" id="PIRSF038896">
    <property type="entry name" value="NAPE-PLD"/>
    <property type="match status" value="1"/>
</dbReference>
<dbReference type="InterPro" id="IPR001279">
    <property type="entry name" value="Metallo-B-lactamas"/>
</dbReference>
<evidence type="ECO:0000313" key="3">
    <source>
        <dbReference type="EMBL" id="MCS5489485.1"/>
    </source>
</evidence>
<dbReference type="EMBL" id="JANWGH010000001">
    <property type="protein sequence ID" value="MCS5489485.1"/>
    <property type="molecule type" value="Genomic_DNA"/>
</dbReference>
<dbReference type="RefSeq" id="WP_259413152.1">
    <property type="nucleotide sequence ID" value="NZ_JANWGH010000001.1"/>
</dbReference>
<keyword evidence="1" id="KW-0812">Transmembrane</keyword>
<dbReference type="Proteomes" id="UP001206788">
    <property type="component" value="Unassembled WGS sequence"/>
</dbReference>
<keyword evidence="1" id="KW-0472">Membrane</keyword>
<name>A0ABT2G2I6_9BACT</name>
<dbReference type="SUPFAM" id="SSF56281">
    <property type="entry name" value="Metallo-hydrolase/oxidoreductase"/>
    <property type="match status" value="1"/>
</dbReference>
<evidence type="ECO:0000259" key="2">
    <source>
        <dbReference type="Pfam" id="PF12706"/>
    </source>
</evidence>
<dbReference type="Gene3D" id="3.60.15.10">
    <property type="entry name" value="Ribonuclease Z/Hydroxyacylglutathione hydrolase-like"/>
    <property type="match status" value="1"/>
</dbReference>
<gene>
    <name evidence="3" type="ORF">NY014_03540</name>
</gene>
<dbReference type="InterPro" id="IPR036866">
    <property type="entry name" value="RibonucZ/Hydroxyglut_hydro"/>
</dbReference>